<dbReference type="Proteomes" id="UP001353858">
    <property type="component" value="Unassembled WGS sequence"/>
</dbReference>
<dbReference type="InterPro" id="IPR050468">
    <property type="entry name" value="Cuticle_Struct_Prot"/>
</dbReference>
<feature type="region of interest" description="Disordered" evidence="2">
    <location>
        <begin position="345"/>
        <end position="365"/>
    </location>
</feature>
<feature type="region of interest" description="Disordered" evidence="2">
    <location>
        <begin position="678"/>
        <end position="703"/>
    </location>
</feature>
<feature type="chain" id="PRO_5043008129" evidence="3">
    <location>
        <begin position="23"/>
        <end position="703"/>
    </location>
</feature>
<dbReference type="InterPro" id="IPR000618">
    <property type="entry name" value="Insect_cuticle"/>
</dbReference>
<dbReference type="PROSITE" id="PS51155">
    <property type="entry name" value="CHIT_BIND_RR_2"/>
    <property type="match status" value="1"/>
</dbReference>
<evidence type="ECO:0000256" key="2">
    <source>
        <dbReference type="SAM" id="MobiDB-lite"/>
    </source>
</evidence>
<organism evidence="4 5">
    <name type="scientific">Aquatica leii</name>
    <dbReference type="NCBI Taxonomy" id="1421715"/>
    <lineage>
        <taxon>Eukaryota</taxon>
        <taxon>Metazoa</taxon>
        <taxon>Ecdysozoa</taxon>
        <taxon>Arthropoda</taxon>
        <taxon>Hexapoda</taxon>
        <taxon>Insecta</taxon>
        <taxon>Pterygota</taxon>
        <taxon>Neoptera</taxon>
        <taxon>Endopterygota</taxon>
        <taxon>Coleoptera</taxon>
        <taxon>Polyphaga</taxon>
        <taxon>Elateriformia</taxon>
        <taxon>Elateroidea</taxon>
        <taxon>Lampyridae</taxon>
        <taxon>Luciolinae</taxon>
        <taxon>Aquatica</taxon>
    </lineage>
</organism>
<keyword evidence="3" id="KW-0732">Signal</keyword>
<dbReference type="PANTHER" id="PTHR10380:SF209">
    <property type="match status" value="1"/>
</dbReference>
<gene>
    <name evidence="4" type="ORF">RN001_004583</name>
</gene>
<evidence type="ECO:0000313" key="5">
    <source>
        <dbReference type="Proteomes" id="UP001353858"/>
    </source>
</evidence>
<proteinExistence type="predicted"/>
<keyword evidence="5" id="KW-1185">Reference proteome</keyword>
<feature type="signal peptide" evidence="3">
    <location>
        <begin position="1"/>
        <end position="22"/>
    </location>
</feature>
<dbReference type="PANTHER" id="PTHR10380">
    <property type="entry name" value="CUTICLE PROTEIN"/>
    <property type="match status" value="1"/>
</dbReference>
<dbReference type="GO" id="GO:0008010">
    <property type="term" value="F:structural constituent of chitin-based larval cuticle"/>
    <property type="evidence" value="ECO:0007669"/>
    <property type="project" value="TreeGrafter"/>
</dbReference>
<dbReference type="Pfam" id="PF00379">
    <property type="entry name" value="Chitin_bind_4"/>
    <property type="match status" value="1"/>
</dbReference>
<reference evidence="5" key="1">
    <citation type="submission" date="2023-01" db="EMBL/GenBank/DDBJ databases">
        <title>Key to firefly adult light organ development and bioluminescence: homeobox transcription factors regulate luciferase expression and transportation to peroxisome.</title>
        <authorList>
            <person name="Fu X."/>
        </authorList>
    </citation>
    <scope>NUCLEOTIDE SEQUENCE [LARGE SCALE GENOMIC DNA]</scope>
</reference>
<evidence type="ECO:0000313" key="4">
    <source>
        <dbReference type="EMBL" id="KAK4881264.1"/>
    </source>
</evidence>
<dbReference type="EMBL" id="JARPUR010000002">
    <property type="protein sequence ID" value="KAK4881264.1"/>
    <property type="molecule type" value="Genomic_DNA"/>
</dbReference>
<dbReference type="AlphaFoldDB" id="A0AAN7SI37"/>
<evidence type="ECO:0000256" key="1">
    <source>
        <dbReference type="PROSITE-ProRule" id="PRU00497"/>
    </source>
</evidence>
<feature type="compositionally biased region" description="Low complexity" evidence="2">
    <location>
        <begin position="349"/>
        <end position="361"/>
    </location>
</feature>
<comment type="caution">
    <text evidence="4">The sequence shown here is derived from an EMBL/GenBank/DDBJ whole genome shotgun (WGS) entry which is preliminary data.</text>
</comment>
<evidence type="ECO:0000256" key="3">
    <source>
        <dbReference type="SAM" id="SignalP"/>
    </source>
</evidence>
<feature type="region of interest" description="Disordered" evidence="2">
    <location>
        <begin position="648"/>
        <end position="667"/>
    </location>
</feature>
<sequence length="703" mass="79305">MKNKQKLTWIILLLCHFTSCENSTPEPKEDLVEAEAKDGLEIVKTIKKINNDGSYTIGYESDDGSFKIESRDVLGNIKGTYGYVDETGDIKRVSYSSNNFTGLASELPSVVQRIPKTNKTSSSTKRPSVLLYNPTTLPISSTTPQSLSKRRITTHFTTTVPTTTQKSIKTNADAKTTTTESPSIVYATSAPLRNILYQRPLVRSTIAPQTAAHKSEGQIARPETSTGPATELPIIRRLALKNALGDNESSVVKHIPAASEIRSNLLRRQLDSDKKFDPHDHLITLQQGLGEDTEDVYSASLTTGTPRPLFTTTYRSKPLSYPPGIHPNSRYSAGLSNKQEVTTEYTQESVTTDVSVTDSSTPKPVSQYEQQNVQPQFVAVRSPFQEGVVLVPVNQLRLPEQQYIIPNEQYLRQFNPTPAPTQAFPHNARPVYIPKPPPSRSIPVHVDHNGYARPVQQQAITPAPYQVPSHIIPTYEPNYENNEIEYDIDSIKPPVSTRDFQKLIEVLILRQKRLEHVNALIRAQRQRDLLGNQRIRELPPLFIRKPEIPNNQHVSFVPEVVPQQHRHFTPIGHQSQQQRTVYIRPPNPLNQRTYPQPTQTSLRPNRRVARLLQNNPNDDQEEDEYLPPQIREMLLLRMLQLAINPSLPLDSNEIKDEDTAESSEHPVITKGIRNVEILGEEESEHTTSNPNSNFRGDPKNYYA</sequence>
<name>A0AAN7SI37_9COLE</name>
<accession>A0AAN7SI37</accession>
<dbReference type="GO" id="GO:0062129">
    <property type="term" value="C:chitin-based extracellular matrix"/>
    <property type="evidence" value="ECO:0007669"/>
    <property type="project" value="TreeGrafter"/>
</dbReference>
<keyword evidence="1" id="KW-0193">Cuticle</keyword>
<protein>
    <submittedName>
        <fullName evidence="4">Uncharacterized protein</fullName>
    </submittedName>
</protein>